<organism evidence="14 15">
    <name type="scientific">Chitinasiproducens palmae</name>
    <dbReference type="NCBI Taxonomy" id="1770053"/>
    <lineage>
        <taxon>Bacteria</taxon>
        <taxon>Pseudomonadati</taxon>
        <taxon>Pseudomonadota</taxon>
        <taxon>Betaproteobacteria</taxon>
        <taxon>Burkholderiales</taxon>
        <taxon>Burkholderiaceae</taxon>
        <taxon>Chitinasiproducens</taxon>
    </lineage>
</organism>
<accession>A0A1H2PL79</accession>
<dbReference type="SUPFAM" id="SSF52172">
    <property type="entry name" value="CheY-like"/>
    <property type="match status" value="1"/>
</dbReference>
<dbReference type="OrthoDB" id="9035373at2"/>
<dbReference type="PRINTS" id="PR00344">
    <property type="entry name" value="BCTRLSENSOR"/>
</dbReference>
<comment type="subcellular location">
    <subcellularLocation>
        <location evidence="2">Cell membrane</location>
        <topology evidence="2">Multi-pass membrane protein</topology>
    </subcellularLocation>
</comment>
<dbReference type="PANTHER" id="PTHR43065:SF42">
    <property type="entry name" value="TWO-COMPONENT SENSOR PPRA"/>
    <property type="match status" value="1"/>
</dbReference>
<evidence type="ECO:0000256" key="8">
    <source>
        <dbReference type="ARBA" id="ARBA00023136"/>
    </source>
</evidence>
<dbReference type="AlphaFoldDB" id="A0A1H2PL79"/>
<comment type="catalytic activity">
    <reaction evidence="1">
        <text>ATP + protein L-histidine = ADP + protein N-phospho-L-histidine.</text>
        <dbReference type="EC" id="2.7.13.3"/>
    </reaction>
</comment>
<feature type="transmembrane region" description="Helical" evidence="11">
    <location>
        <begin position="236"/>
        <end position="266"/>
    </location>
</feature>
<evidence type="ECO:0000256" key="2">
    <source>
        <dbReference type="ARBA" id="ARBA00004651"/>
    </source>
</evidence>
<dbReference type="InterPro" id="IPR004358">
    <property type="entry name" value="Sig_transdc_His_kin-like_C"/>
</dbReference>
<evidence type="ECO:0000259" key="12">
    <source>
        <dbReference type="PROSITE" id="PS50109"/>
    </source>
</evidence>
<dbReference type="PROSITE" id="PS50109">
    <property type="entry name" value="HIS_KIN"/>
    <property type="match status" value="1"/>
</dbReference>
<feature type="transmembrane region" description="Helical" evidence="11">
    <location>
        <begin position="55"/>
        <end position="71"/>
    </location>
</feature>
<feature type="transmembrane region" description="Helical" evidence="11">
    <location>
        <begin position="204"/>
        <end position="224"/>
    </location>
</feature>
<feature type="domain" description="Response regulatory" evidence="13">
    <location>
        <begin position="655"/>
        <end position="768"/>
    </location>
</feature>
<dbReference type="InterPro" id="IPR005467">
    <property type="entry name" value="His_kinase_dom"/>
</dbReference>
<feature type="transmembrane region" description="Helical" evidence="11">
    <location>
        <begin position="78"/>
        <end position="95"/>
    </location>
</feature>
<dbReference type="Gene3D" id="1.10.287.130">
    <property type="match status" value="1"/>
</dbReference>
<dbReference type="EMBL" id="FNLO01000002">
    <property type="protein sequence ID" value="SDV47130.1"/>
    <property type="molecule type" value="Genomic_DNA"/>
</dbReference>
<evidence type="ECO:0000256" key="1">
    <source>
        <dbReference type="ARBA" id="ARBA00000085"/>
    </source>
</evidence>
<dbReference type="Gene3D" id="3.30.565.10">
    <property type="entry name" value="Histidine kinase-like ATPase, C-terminal domain"/>
    <property type="match status" value="1"/>
</dbReference>
<dbReference type="Gene3D" id="3.40.50.2300">
    <property type="match status" value="1"/>
</dbReference>
<feature type="compositionally biased region" description="Basic and acidic residues" evidence="10">
    <location>
        <begin position="580"/>
        <end position="594"/>
    </location>
</feature>
<name>A0A1H2PL79_9BURK</name>
<evidence type="ECO:0000256" key="9">
    <source>
        <dbReference type="PROSITE-ProRule" id="PRU00169"/>
    </source>
</evidence>
<dbReference type="InterPro" id="IPR011006">
    <property type="entry name" value="CheY-like_superfamily"/>
</dbReference>
<keyword evidence="7 11" id="KW-1133">Transmembrane helix</keyword>
<dbReference type="RefSeq" id="WP_091905330.1">
    <property type="nucleotide sequence ID" value="NZ_FNLO01000002.1"/>
</dbReference>
<evidence type="ECO:0000256" key="5">
    <source>
        <dbReference type="ARBA" id="ARBA00022553"/>
    </source>
</evidence>
<feature type="transmembrane region" description="Helical" evidence="11">
    <location>
        <begin position="140"/>
        <end position="162"/>
    </location>
</feature>
<keyword evidence="6 11" id="KW-0812">Transmembrane</keyword>
<sequence length="788" mass="82245">MKSDARLDSTTEQARGLAGAVRDSLTAGWRRALVLGAVYALLATPLDSLGSSESLAAVVWPAPAVAIAWLWRVRRDEWPASLLMIFAVMVVVGRLDDLPAWVDASFAVVNAVAVGGSLALGHRFVGADGRFDTAAKFTRFVLLLPGLVVLLTAAIGAELAHVERGLDWLSEWRTIIGSNGLPVLVLVPGILEWTRPRDADGRAAPWWAVLVPAICGGFVMVEAFRIRLSSELEHGLLALLLIWAAVAGSIRAATLAAFTLAATGVALTVTGNGSYHQAGVAGVRQLQIDLAVLSTLVLFVAIAIAERRNYELRLERARKLESLGLLASGVAHDFNNVLAAVGGHAEHAEELLPPDSPAQRPLKHVQAAVRNGRAMTEQMLLSVGRGAPRREDQLNVAVVLEEAVALTDSVRREGKPVALEIQPRLEDWHLCGDHAQLVRAVLNLLRNASQSARTRVVVSAGLHQARKRVALRKPSVGVVPPVPYFEIAVSDDGPGISAETAARIFEPFFSTKLGKSGHGLGLSITAGIVVDHHGGIVCSNGALGGASFRLLLPARRGAARQADNVQSAAGIAPRAGAEIRRQGSEVRGSVHADDATAAGGPSIRDSAARGPGDPGSSAARGVLSHALGHADDQATVTAAAPIAPASSTLLGDGETVLLVEDDDALRALLEDWLAEQGFEPLSFASGDDAFAALRDAPAAVAALVTDLEMHGMSGHALAVAARTLVPELPVLLISGAARGAHVAASAGVPFLAKPFDADQFTEALGALLGRGDRSHAVVTHSLLPQSSL</sequence>
<dbReference type="GO" id="GO:0005886">
    <property type="term" value="C:plasma membrane"/>
    <property type="evidence" value="ECO:0007669"/>
    <property type="project" value="UniProtKB-SubCell"/>
</dbReference>
<dbReference type="PANTHER" id="PTHR43065">
    <property type="entry name" value="SENSOR HISTIDINE KINASE"/>
    <property type="match status" value="1"/>
</dbReference>
<dbReference type="STRING" id="1770053.SAMN05216551_102298"/>
<dbReference type="CDD" id="cd00082">
    <property type="entry name" value="HisKA"/>
    <property type="match status" value="1"/>
</dbReference>
<dbReference type="EC" id="2.7.13.3" evidence="3"/>
<dbReference type="InterPro" id="IPR003661">
    <property type="entry name" value="HisK_dim/P_dom"/>
</dbReference>
<dbReference type="InterPro" id="IPR003594">
    <property type="entry name" value="HATPase_dom"/>
</dbReference>
<evidence type="ECO:0000256" key="6">
    <source>
        <dbReference type="ARBA" id="ARBA00022692"/>
    </source>
</evidence>
<dbReference type="Proteomes" id="UP000243719">
    <property type="component" value="Unassembled WGS sequence"/>
</dbReference>
<dbReference type="SUPFAM" id="SSF47384">
    <property type="entry name" value="Homodimeric domain of signal transducing histidine kinase"/>
    <property type="match status" value="1"/>
</dbReference>
<evidence type="ECO:0000259" key="13">
    <source>
        <dbReference type="PROSITE" id="PS50110"/>
    </source>
</evidence>
<feature type="region of interest" description="Disordered" evidence="10">
    <location>
        <begin position="580"/>
        <end position="620"/>
    </location>
</feature>
<feature type="modified residue" description="4-aspartylphosphate" evidence="9">
    <location>
        <position position="706"/>
    </location>
</feature>
<dbReference type="InterPro" id="IPR036097">
    <property type="entry name" value="HisK_dim/P_sf"/>
</dbReference>
<evidence type="ECO:0000256" key="11">
    <source>
        <dbReference type="SAM" id="Phobius"/>
    </source>
</evidence>
<proteinExistence type="predicted"/>
<evidence type="ECO:0000256" key="10">
    <source>
        <dbReference type="SAM" id="MobiDB-lite"/>
    </source>
</evidence>
<feature type="domain" description="Histidine kinase" evidence="12">
    <location>
        <begin position="329"/>
        <end position="556"/>
    </location>
</feature>
<dbReference type="Pfam" id="PF02518">
    <property type="entry name" value="HATPase_c"/>
    <property type="match status" value="1"/>
</dbReference>
<reference evidence="15" key="1">
    <citation type="submission" date="2016-09" db="EMBL/GenBank/DDBJ databases">
        <authorList>
            <person name="Varghese N."/>
            <person name="Submissions S."/>
        </authorList>
    </citation>
    <scope>NUCLEOTIDE SEQUENCE [LARGE SCALE GENOMIC DNA]</scope>
    <source>
        <strain evidence="15">JS23</strain>
    </source>
</reference>
<feature type="transmembrane region" description="Helical" evidence="11">
    <location>
        <begin position="286"/>
        <end position="305"/>
    </location>
</feature>
<evidence type="ECO:0000256" key="7">
    <source>
        <dbReference type="ARBA" id="ARBA00022989"/>
    </source>
</evidence>
<dbReference type="SMART" id="SM00387">
    <property type="entry name" value="HATPase_c"/>
    <property type="match status" value="1"/>
</dbReference>
<dbReference type="PROSITE" id="PS50110">
    <property type="entry name" value="RESPONSE_REGULATORY"/>
    <property type="match status" value="1"/>
</dbReference>
<dbReference type="GO" id="GO:0000155">
    <property type="term" value="F:phosphorelay sensor kinase activity"/>
    <property type="evidence" value="ECO:0007669"/>
    <property type="project" value="InterPro"/>
</dbReference>
<protein>
    <recommendedName>
        <fullName evidence="3">histidine kinase</fullName>
        <ecNumber evidence="3">2.7.13.3</ecNumber>
    </recommendedName>
</protein>
<dbReference type="SMART" id="SM00448">
    <property type="entry name" value="REC"/>
    <property type="match status" value="1"/>
</dbReference>
<evidence type="ECO:0000256" key="3">
    <source>
        <dbReference type="ARBA" id="ARBA00012438"/>
    </source>
</evidence>
<keyword evidence="15" id="KW-1185">Reference proteome</keyword>
<evidence type="ECO:0000313" key="15">
    <source>
        <dbReference type="Proteomes" id="UP000243719"/>
    </source>
</evidence>
<gene>
    <name evidence="14" type="ORF">SAMN05216551_102298</name>
</gene>
<dbReference type="InterPro" id="IPR036890">
    <property type="entry name" value="HATPase_C_sf"/>
</dbReference>
<dbReference type="InterPro" id="IPR007895">
    <property type="entry name" value="MASE1"/>
</dbReference>
<dbReference type="Pfam" id="PF05231">
    <property type="entry name" value="MASE1"/>
    <property type="match status" value="1"/>
</dbReference>
<keyword evidence="8 11" id="KW-0472">Membrane</keyword>
<dbReference type="SUPFAM" id="SSF55874">
    <property type="entry name" value="ATPase domain of HSP90 chaperone/DNA topoisomerase II/histidine kinase"/>
    <property type="match status" value="1"/>
</dbReference>
<dbReference type="Pfam" id="PF00072">
    <property type="entry name" value="Response_reg"/>
    <property type="match status" value="1"/>
</dbReference>
<keyword evidence="4" id="KW-1003">Cell membrane</keyword>
<dbReference type="InterPro" id="IPR001789">
    <property type="entry name" value="Sig_transdc_resp-reg_receiver"/>
</dbReference>
<evidence type="ECO:0000256" key="4">
    <source>
        <dbReference type="ARBA" id="ARBA00022475"/>
    </source>
</evidence>
<evidence type="ECO:0000313" key="14">
    <source>
        <dbReference type="EMBL" id="SDV47130.1"/>
    </source>
</evidence>
<feature type="transmembrane region" description="Helical" evidence="11">
    <location>
        <begin position="101"/>
        <end position="120"/>
    </location>
</feature>
<keyword evidence="5 9" id="KW-0597">Phosphoprotein</keyword>